<feature type="region of interest" description="Disordered" evidence="2">
    <location>
        <begin position="1"/>
        <end position="142"/>
    </location>
</feature>
<feature type="compositionally biased region" description="Low complexity" evidence="2">
    <location>
        <begin position="129"/>
        <end position="142"/>
    </location>
</feature>
<feature type="domain" description="BZIP" evidence="3">
    <location>
        <begin position="494"/>
        <end position="508"/>
    </location>
</feature>
<feature type="compositionally biased region" description="Polar residues" evidence="2">
    <location>
        <begin position="68"/>
        <end position="86"/>
    </location>
</feature>
<evidence type="ECO:0000259" key="3">
    <source>
        <dbReference type="PROSITE" id="PS00036"/>
    </source>
</evidence>
<dbReference type="RefSeq" id="XP_035342051.1">
    <property type="nucleotide sequence ID" value="XM_035486158.1"/>
</dbReference>
<dbReference type="Pfam" id="PF07716">
    <property type="entry name" value="bZIP_2"/>
    <property type="match status" value="1"/>
</dbReference>
<keyword evidence="1" id="KW-0175">Coiled coil</keyword>
<keyword evidence="5" id="KW-1185">Reference proteome</keyword>
<dbReference type="InterPro" id="IPR046347">
    <property type="entry name" value="bZIP_sf"/>
</dbReference>
<dbReference type="GO" id="GO:0003700">
    <property type="term" value="F:DNA-binding transcription factor activity"/>
    <property type="evidence" value="ECO:0007669"/>
    <property type="project" value="InterPro"/>
</dbReference>
<dbReference type="CDD" id="cd12193">
    <property type="entry name" value="bZIP_GCN4"/>
    <property type="match status" value="1"/>
</dbReference>
<feature type="compositionally biased region" description="Basic and acidic residues" evidence="2">
    <location>
        <begin position="1"/>
        <end position="10"/>
    </location>
</feature>
<evidence type="ECO:0000313" key="4">
    <source>
        <dbReference type="EMBL" id="QKX55873.1"/>
    </source>
</evidence>
<evidence type="ECO:0000313" key="5">
    <source>
        <dbReference type="Proteomes" id="UP000509510"/>
    </source>
</evidence>
<dbReference type="Gene3D" id="3.30.160.60">
    <property type="entry name" value="Classic Zinc Finger"/>
    <property type="match status" value="1"/>
</dbReference>
<dbReference type="EMBL" id="CP055899">
    <property type="protein sequence ID" value="QKX55873.1"/>
    <property type="molecule type" value="Genomic_DNA"/>
</dbReference>
<feature type="compositionally biased region" description="Polar residues" evidence="2">
    <location>
        <begin position="367"/>
        <end position="378"/>
    </location>
</feature>
<accession>A0A7H8QRW6</accession>
<dbReference type="OrthoDB" id="5419235at2759"/>
<sequence>MPCSARHFEAGDEAEPTISLERARRQSAPVAPYESHVGPAAKPIYPPSGLAPHKPRTTPLSPPPTDTIAPSWTIPNTNLPSLQSRPSGSLNFGSASRSSSSPFSTTLPVTSVTTDNQQQSWLPTPPLQQPLAPYQNSTVNHNNNNSLHEDFVLYPSTPVSRPQVNLWDENSPALLSANPKYSVNSTTNNNNHQNLVNRRHTLHSSVNVHQLPRKQVQQFKKFTPQSPGLPSSTSYRFSPAAGQKRLAQRLYANSPRLNRPAVPLFNSIENNQSQFETKNNINNNNTQHRRVMSSSDIISDFPMDLFDISTASPSLDDLTSPASSMMQSPITPFEDYSHLASYSAAPAPPGTVSPKDLALKDPPVSCPPSSFSTDIGTPQSLFDSPDGLFSHSISPAFANADYDLPASNNWDPLMTSEGYLHGDVDIKPSISDLLISDTAGTESRPGKRTRSVSSPSPAKSPKKRSKSVGVKKPSPPKGIDEEVPYDPNDPVAARRYRNTLAARKSRCKKFNERQMHLEQIEELEQQVAALQKKVAFFESFAPSDVTYPG</sequence>
<feature type="region of interest" description="Disordered" evidence="2">
    <location>
        <begin position="437"/>
        <end position="491"/>
    </location>
</feature>
<dbReference type="KEGG" id="trg:TRUGW13939_02972"/>
<reference evidence="5" key="1">
    <citation type="submission" date="2020-06" db="EMBL/GenBank/DDBJ databases">
        <title>A chromosome-scale genome assembly of Talaromyces rugulosus W13939.</title>
        <authorList>
            <person name="Wang B."/>
            <person name="Guo L."/>
            <person name="Ye K."/>
            <person name="Wang L."/>
        </authorList>
    </citation>
    <scope>NUCLEOTIDE SEQUENCE [LARGE SCALE GENOMIC DNA]</scope>
    <source>
        <strain evidence="5">W13939</strain>
    </source>
</reference>
<protein>
    <recommendedName>
        <fullName evidence="3">BZIP domain-containing protein</fullName>
    </recommendedName>
</protein>
<dbReference type="PROSITE" id="PS00036">
    <property type="entry name" value="BZIP_BASIC"/>
    <property type="match status" value="1"/>
</dbReference>
<dbReference type="InterPro" id="IPR004827">
    <property type="entry name" value="bZIP"/>
</dbReference>
<evidence type="ECO:0000256" key="2">
    <source>
        <dbReference type="SAM" id="MobiDB-lite"/>
    </source>
</evidence>
<evidence type="ECO:0000256" key="1">
    <source>
        <dbReference type="SAM" id="Coils"/>
    </source>
</evidence>
<organism evidence="4 5">
    <name type="scientific">Talaromyces rugulosus</name>
    <name type="common">Penicillium rugulosum</name>
    <dbReference type="NCBI Taxonomy" id="121627"/>
    <lineage>
        <taxon>Eukaryota</taxon>
        <taxon>Fungi</taxon>
        <taxon>Dikarya</taxon>
        <taxon>Ascomycota</taxon>
        <taxon>Pezizomycotina</taxon>
        <taxon>Eurotiomycetes</taxon>
        <taxon>Eurotiomycetidae</taxon>
        <taxon>Eurotiales</taxon>
        <taxon>Trichocomaceae</taxon>
        <taxon>Talaromyces</taxon>
        <taxon>Talaromyces sect. Islandici</taxon>
    </lineage>
</organism>
<dbReference type="GeneID" id="55990478"/>
<proteinExistence type="predicted"/>
<feature type="compositionally biased region" description="Low complexity" evidence="2">
    <location>
        <begin position="87"/>
        <end position="122"/>
    </location>
</feature>
<feature type="region of interest" description="Disordered" evidence="2">
    <location>
        <begin position="350"/>
        <end position="378"/>
    </location>
</feature>
<gene>
    <name evidence="4" type="ORF">TRUGW13939_02972</name>
</gene>
<dbReference type="Proteomes" id="UP000509510">
    <property type="component" value="Chromosome II"/>
</dbReference>
<feature type="coiled-coil region" evidence="1">
    <location>
        <begin position="513"/>
        <end position="540"/>
    </location>
</feature>
<dbReference type="AlphaFoldDB" id="A0A7H8QRW6"/>
<name>A0A7H8QRW6_TALRU</name>
<dbReference type="SUPFAM" id="SSF57959">
    <property type="entry name" value="Leucine zipper domain"/>
    <property type="match status" value="1"/>
</dbReference>